<evidence type="ECO:0000313" key="2">
    <source>
        <dbReference type="Proteomes" id="UP001597049"/>
    </source>
</evidence>
<keyword evidence="2" id="KW-1185">Reference proteome</keyword>
<dbReference type="Proteomes" id="UP001597049">
    <property type="component" value="Unassembled WGS sequence"/>
</dbReference>
<proteinExistence type="predicted"/>
<name>A0ABW3GNK2_9FLAO</name>
<gene>
    <name evidence="1" type="ORF">ACFQ0R_05815</name>
</gene>
<protein>
    <submittedName>
        <fullName evidence="1">Uncharacterized protein</fullName>
    </submittedName>
</protein>
<dbReference type="EMBL" id="JBHTIV010000005">
    <property type="protein sequence ID" value="MFD0932116.1"/>
    <property type="molecule type" value="Genomic_DNA"/>
</dbReference>
<evidence type="ECO:0000313" key="1">
    <source>
        <dbReference type="EMBL" id="MFD0932116.1"/>
    </source>
</evidence>
<sequence length="71" mass="8374">METIQIDILNPKAKKLLRDLADLNLIKINKQKKKSDFSSLLQKLRSKSTDEISLDEITDEVEQVRKERYEK</sequence>
<comment type="caution">
    <text evidence="1">The sequence shown here is derived from an EMBL/GenBank/DDBJ whole genome shotgun (WGS) entry which is preliminary data.</text>
</comment>
<reference evidence="2" key="1">
    <citation type="journal article" date="2019" name="Int. J. Syst. Evol. Microbiol.">
        <title>The Global Catalogue of Microorganisms (GCM) 10K type strain sequencing project: providing services to taxonomists for standard genome sequencing and annotation.</title>
        <authorList>
            <consortium name="The Broad Institute Genomics Platform"/>
            <consortium name="The Broad Institute Genome Sequencing Center for Infectious Disease"/>
            <person name="Wu L."/>
            <person name="Ma J."/>
        </authorList>
    </citation>
    <scope>NUCLEOTIDE SEQUENCE [LARGE SCALE GENOMIC DNA]</scope>
    <source>
        <strain evidence="2">CCUG 56752</strain>
    </source>
</reference>
<organism evidence="1 2">
    <name type="scientific">Psychroflexus salinarum</name>
    <dbReference type="NCBI Taxonomy" id="546024"/>
    <lineage>
        <taxon>Bacteria</taxon>
        <taxon>Pseudomonadati</taxon>
        <taxon>Bacteroidota</taxon>
        <taxon>Flavobacteriia</taxon>
        <taxon>Flavobacteriales</taxon>
        <taxon>Flavobacteriaceae</taxon>
        <taxon>Psychroflexus</taxon>
    </lineage>
</organism>
<accession>A0ABW3GNK2</accession>
<dbReference type="RefSeq" id="WP_379657435.1">
    <property type="nucleotide sequence ID" value="NZ_JBHTIV010000005.1"/>
</dbReference>